<gene>
    <name evidence="3" type="ORF">SAMN02745148_02355</name>
</gene>
<feature type="region of interest" description="Disordered" evidence="1">
    <location>
        <begin position="114"/>
        <end position="135"/>
    </location>
</feature>
<evidence type="ECO:0000256" key="1">
    <source>
        <dbReference type="SAM" id="MobiDB-lite"/>
    </source>
</evidence>
<protein>
    <recommendedName>
        <fullName evidence="5">Cobyrinic acid a,c-diamide synthase</fullName>
    </recommendedName>
</protein>
<dbReference type="OrthoDB" id="6158881at2"/>
<keyword evidence="2" id="KW-0812">Transmembrane</keyword>
<name>A0A1M5AV72_9GAMM</name>
<organism evidence="3 4">
    <name type="scientific">Modicisalibacter ilicicola DSM 19980</name>
    <dbReference type="NCBI Taxonomy" id="1121942"/>
    <lineage>
        <taxon>Bacteria</taxon>
        <taxon>Pseudomonadati</taxon>
        <taxon>Pseudomonadota</taxon>
        <taxon>Gammaproteobacteria</taxon>
        <taxon>Oceanospirillales</taxon>
        <taxon>Halomonadaceae</taxon>
        <taxon>Modicisalibacter</taxon>
    </lineage>
</organism>
<evidence type="ECO:0000313" key="4">
    <source>
        <dbReference type="Proteomes" id="UP000184346"/>
    </source>
</evidence>
<dbReference type="STRING" id="1121942.SAMN02745148_02355"/>
<dbReference type="RefSeq" id="WP_072823052.1">
    <property type="nucleotide sequence ID" value="NZ_FQUJ01000010.1"/>
</dbReference>
<feature type="transmembrane region" description="Helical" evidence="2">
    <location>
        <begin position="69"/>
        <end position="89"/>
    </location>
</feature>
<reference evidence="3 4" key="1">
    <citation type="submission" date="2016-11" db="EMBL/GenBank/DDBJ databases">
        <authorList>
            <person name="Jaros S."/>
            <person name="Januszkiewicz K."/>
            <person name="Wedrychowicz H."/>
        </authorList>
    </citation>
    <scope>NUCLEOTIDE SEQUENCE [LARGE SCALE GENOMIC DNA]</scope>
    <source>
        <strain evidence="3 4">DSM 19980</strain>
    </source>
</reference>
<sequence>MLGFLQGFAYGLFITCLPWFLVGMVSPRHALATSMPDRLQVVIRYWLTVPFIAMLLWLTSLWGGFGPSLLGWLAGLGAVAVGLPVERRIRGWLRRRKQRRLEAQLAAEAARRQQQEAREASEAGSVTLDPQHPPADADDVVRALCTAKQRLIEVRQPQLAVQADRLYSRYRRVTNVLLERFDRSELAFERSRSLIAEVCFAAVDNLTRMASQASGIAGVDGDFVRRRLSRERNRLTLTERATLERRLTLLTETQQQLDELSARNEAALTALDDAAVAMARIETGRPQASVDADQALRDLSHFVERAERYGRQR</sequence>
<evidence type="ECO:0008006" key="5">
    <source>
        <dbReference type="Google" id="ProtNLM"/>
    </source>
</evidence>
<proteinExistence type="predicted"/>
<feature type="transmembrane region" description="Helical" evidence="2">
    <location>
        <begin position="6"/>
        <end position="25"/>
    </location>
</feature>
<dbReference type="AlphaFoldDB" id="A0A1M5AV72"/>
<accession>A0A1M5AV72</accession>
<evidence type="ECO:0000256" key="2">
    <source>
        <dbReference type="SAM" id="Phobius"/>
    </source>
</evidence>
<evidence type="ECO:0000313" key="3">
    <source>
        <dbReference type="EMBL" id="SHF34105.1"/>
    </source>
</evidence>
<feature type="transmembrane region" description="Helical" evidence="2">
    <location>
        <begin position="45"/>
        <end position="63"/>
    </location>
</feature>
<dbReference type="Proteomes" id="UP000184346">
    <property type="component" value="Unassembled WGS sequence"/>
</dbReference>
<keyword evidence="2" id="KW-0472">Membrane</keyword>
<keyword evidence="2" id="KW-1133">Transmembrane helix</keyword>
<keyword evidence="4" id="KW-1185">Reference proteome</keyword>
<dbReference type="EMBL" id="FQUJ01000010">
    <property type="protein sequence ID" value="SHF34105.1"/>
    <property type="molecule type" value="Genomic_DNA"/>
</dbReference>